<dbReference type="AlphaFoldDB" id="C6LVB2"/>
<sequence length="262" mass="29886">MGKVKLATNINARIENYYKTYDELEVALHLARIESMYMVVGIDFSKSNEWTGKKTYQRGLYDSKCGETPYGKALRIMSTIVSRFDDDNIYPVYRFGCIHAQDKSVLPLMYPDREDPHFEGFDTVRKAYEHIAPQIEMSGPTTFAPMICQAIEVSKDCGNQYMVLVLLTDGDVTDMDADMKALQDASNYPVSIVVIGLGDGPFKRMRILKDNISGRKFSNFHFVNFTKMEAKECAGLDLMLATAMMQKIPYQYAFVKRLGYLR</sequence>
<protein>
    <submittedName>
        <fullName evidence="2">Copine I</fullName>
    </submittedName>
</protein>
<comment type="caution">
    <text evidence="2">The sequence shown here is derived from an EMBL/GenBank/DDBJ whole genome shotgun (WGS) entry which is preliminary data.</text>
</comment>
<dbReference type="Proteomes" id="UP000002488">
    <property type="component" value="Unassembled WGS sequence"/>
</dbReference>
<reference evidence="2 3" key="1">
    <citation type="journal article" date="2009" name="PLoS Pathog.">
        <title>Draft genome sequencing of giardia intestinalis assemblage B isolate GS: is human giardiasis caused by two different species?</title>
        <authorList>
            <person name="Franzen O."/>
            <person name="Jerlstrom-Hultqvist J."/>
            <person name="Castro E."/>
            <person name="Sherwood E."/>
            <person name="Ankarklev J."/>
            <person name="Reiner D.S."/>
            <person name="Palm D."/>
            <person name="Andersson J.O."/>
            <person name="Andersson B."/>
            <person name="Svard S.G."/>
        </authorList>
    </citation>
    <scope>NUCLEOTIDE SEQUENCE [LARGE SCALE GENOMIC DNA]</scope>
    <source>
        <strain evidence="3">ATCC 50581 / GS clone H7</strain>
    </source>
</reference>
<dbReference type="GO" id="GO:0004842">
    <property type="term" value="F:ubiquitin-protein transferase activity"/>
    <property type="evidence" value="ECO:0007669"/>
    <property type="project" value="TreeGrafter"/>
</dbReference>
<dbReference type="VEuPathDB" id="GiardiaDB:GL50581_2716"/>
<dbReference type="EMBL" id="ACGJ01002382">
    <property type="protein sequence ID" value="EET00045.1"/>
    <property type="molecule type" value="Genomic_DNA"/>
</dbReference>
<dbReference type="Pfam" id="PF07002">
    <property type="entry name" value="Copine"/>
    <property type="match status" value="1"/>
</dbReference>
<evidence type="ECO:0000313" key="3">
    <source>
        <dbReference type="Proteomes" id="UP000002488"/>
    </source>
</evidence>
<dbReference type="PANTHER" id="PTHR45751:SF11">
    <property type="entry name" value="COPINE FAMILY PROTEIN 2"/>
    <property type="match status" value="1"/>
</dbReference>
<dbReference type="OMA" id="MHEYDDQ"/>
<evidence type="ECO:0000259" key="1">
    <source>
        <dbReference type="Pfam" id="PF07002"/>
    </source>
</evidence>
<dbReference type="GO" id="GO:0016567">
    <property type="term" value="P:protein ubiquitination"/>
    <property type="evidence" value="ECO:0007669"/>
    <property type="project" value="TreeGrafter"/>
</dbReference>
<dbReference type="InterPro" id="IPR010734">
    <property type="entry name" value="Copine_C"/>
</dbReference>
<gene>
    <name evidence="2" type="ORF">GL50581_2716</name>
</gene>
<dbReference type="OrthoDB" id="5855668at2759"/>
<name>C6LVB2_GIAIB</name>
<dbReference type="PANTHER" id="PTHR45751">
    <property type="entry name" value="COPINE FAMILY PROTEIN 1"/>
    <property type="match status" value="1"/>
</dbReference>
<proteinExistence type="predicted"/>
<dbReference type="GO" id="GO:0005634">
    <property type="term" value="C:nucleus"/>
    <property type="evidence" value="ECO:0007669"/>
    <property type="project" value="TreeGrafter"/>
</dbReference>
<evidence type="ECO:0000313" key="2">
    <source>
        <dbReference type="EMBL" id="EET00045.1"/>
    </source>
</evidence>
<feature type="domain" description="Copine C-terminal" evidence="1">
    <location>
        <begin position="68"/>
        <end position="258"/>
    </location>
</feature>
<dbReference type="Gene3D" id="3.40.50.410">
    <property type="entry name" value="von Willebrand factor, type A domain"/>
    <property type="match status" value="1"/>
</dbReference>
<dbReference type="InterPro" id="IPR052079">
    <property type="entry name" value="E3_ligase/Copine_domain"/>
</dbReference>
<accession>C6LVB2</accession>
<dbReference type="InterPro" id="IPR036465">
    <property type="entry name" value="vWFA_dom_sf"/>
</dbReference>
<organism evidence="2 3">
    <name type="scientific">Giardia intestinalis (strain ATCC 50581 / GS clone H7)</name>
    <name type="common">Giardia lamblia</name>
    <dbReference type="NCBI Taxonomy" id="598745"/>
    <lineage>
        <taxon>Eukaryota</taxon>
        <taxon>Metamonada</taxon>
        <taxon>Diplomonadida</taxon>
        <taxon>Hexamitidae</taxon>
        <taxon>Giardiinae</taxon>
        <taxon>Giardia</taxon>
    </lineage>
</organism>
<dbReference type="SUPFAM" id="SSF53300">
    <property type="entry name" value="vWA-like"/>
    <property type="match status" value="1"/>
</dbReference>